<dbReference type="GO" id="GO:0016747">
    <property type="term" value="F:acyltransferase activity, transferring groups other than amino-acyl groups"/>
    <property type="evidence" value="ECO:0007669"/>
    <property type="project" value="InterPro"/>
</dbReference>
<dbReference type="Gene3D" id="3.40.50.261">
    <property type="entry name" value="Succinyl-CoA synthetase domains"/>
    <property type="match status" value="2"/>
</dbReference>
<dbReference type="CDD" id="cd04301">
    <property type="entry name" value="NAT_SF"/>
    <property type="match status" value="1"/>
</dbReference>
<evidence type="ECO:0000256" key="1">
    <source>
        <dbReference type="ARBA" id="ARBA00022598"/>
    </source>
</evidence>
<evidence type="ECO:0000313" key="5">
    <source>
        <dbReference type="EMBL" id="AGF48590.1"/>
    </source>
</evidence>
<dbReference type="PANTHER" id="PTHR43334">
    <property type="entry name" value="ACETATE--COA LIGASE [ADP-FORMING]"/>
    <property type="match status" value="1"/>
</dbReference>
<sequence>MSRHFLSPLLEPSSLLLCSDKKINNISLPDNIKKNLICITCLQNRDLSIKYYDKYNINIVDSIDLIIVCVPNIILKETLYFLRQFNPKAAIILNHDASVLCSKEIKDLCKKWAIDCKCELLGPDSFGIQRPSAFLNLSPNFPTVRSGRVALISQSRSIVSVIIDWAAGTNVGFSLVLFTGKETSLSLSKVIDYLIWDYYTDSIVLYLENIDDVREFISALRALARIKPVIVVKAGHHDYDDIVFSVVMRRTGAVRMRYFSQLFSAVKVLAYPNKLNGRKIALLSNGTGPLKLALDKIYASSMLLKSNLSENTINSIKPLFDKLSVFDCCSIIVDRFLDKDIVIKILNLFLSDDNIDGILVLLAPDYYSDMLSIVEALTKIISEVKKPIITCLMGDFGIKSLGEVFGSSKIPIFQTPESSAYAMNVLAEHYYNQQLLLQVQPSIPFYILPNLDDIRSLFSLIISNGRHTLNQQEIKTMFNAFDMKIKFSLEGKFLAGSSGPIEIRVWRDNIFGPVIQLGVSIIKNNYKYNTSTLNMEIPPLNNFLAGQLIERSNVFINKSDINHNHFRRLQLILVQISEMLIALPDIYYLCLGPFFITNSDIVSDHSSVEIIKYGNNNLVNIDYPHMAIHPYPSDLVKTCCLKDETICLVRPIRPEDAEMLQDFIRGLSDRSRYMRFISAMRELTPRMLSHYTQIDYQRELALVAIINESDGKYNKDVMIGFVHCLCNEDGLGVEYALVVGDNWQRLGLGNKLMIYMIDAAKKRGFKYIDGFVLSNNRPMLALLKNLGFISKADPEDRSICRVYFNLNKY</sequence>
<protein>
    <submittedName>
        <fullName evidence="5">Acetyltransferase</fullName>
    </submittedName>
</protein>
<dbReference type="InterPro" id="IPR051538">
    <property type="entry name" value="Acyl-CoA_Synth/Transferase"/>
</dbReference>
<keyword evidence="3" id="KW-0067">ATP-binding</keyword>
<dbReference type="Proteomes" id="UP000011541">
    <property type="component" value="Chromosome"/>
</dbReference>
<dbReference type="OrthoDB" id="9807426at2"/>
<dbReference type="eggNOG" id="COG0456">
    <property type="taxonomic scope" value="Bacteria"/>
</dbReference>
<dbReference type="InterPro" id="IPR016102">
    <property type="entry name" value="Succinyl-CoA_synth-like"/>
</dbReference>
<reference evidence="5 6" key="1">
    <citation type="journal article" date="2013" name="Genome Biol. Evol.">
        <title>Genome evolution and phylogenomic analysis of candidatus kinetoplastibacterium, the betaproteobacterial endosymbionts of strigomonas and angomonas.</title>
        <authorList>
            <person name="Alves J.M."/>
            <person name="Serrano M.G."/>
            <person name="Maia da Silva F."/>
            <person name="Voegtly L.J."/>
            <person name="Matveyev A.V."/>
            <person name="Teixeira M.M."/>
            <person name="Camargo E.P."/>
            <person name="Buck G.A."/>
        </authorList>
    </citation>
    <scope>NUCLEOTIDE SEQUENCE [LARGE SCALE GENOMIC DNA]</scope>
    <source>
        <strain evidence="5 6">TCC290E</strain>
    </source>
</reference>
<evidence type="ECO:0000259" key="4">
    <source>
        <dbReference type="PROSITE" id="PS51186"/>
    </source>
</evidence>
<dbReference type="GO" id="GO:0016874">
    <property type="term" value="F:ligase activity"/>
    <property type="evidence" value="ECO:0007669"/>
    <property type="project" value="UniProtKB-KW"/>
</dbReference>
<dbReference type="InterPro" id="IPR000182">
    <property type="entry name" value="GNAT_dom"/>
</dbReference>
<dbReference type="InterPro" id="IPR016181">
    <property type="entry name" value="Acyl_CoA_acyltransferase"/>
</dbReference>
<evidence type="ECO:0000313" key="6">
    <source>
        <dbReference type="Proteomes" id="UP000011541"/>
    </source>
</evidence>
<dbReference type="PROSITE" id="PS51186">
    <property type="entry name" value="GNAT"/>
    <property type="match status" value="1"/>
</dbReference>
<dbReference type="Pfam" id="PF13549">
    <property type="entry name" value="ATP-grasp_5"/>
    <property type="match status" value="1"/>
</dbReference>
<keyword evidence="1" id="KW-0436">Ligase</keyword>
<dbReference type="HOGENOM" id="CLU_007415_0_2_4"/>
<gene>
    <name evidence="5" type="ORF">CONE_0038</name>
</gene>
<dbReference type="RefSeq" id="WP_015397275.1">
    <property type="nucleotide sequence ID" value="NC_020299.1"/>
</dbReference>
<organism evidence="5 6">
    <name type="scientific">Candidatus Kinetoplastidibacterium stringomonadis TCC290E</name>
    <dbReference type="NCBI Taxonomy" id="1208920"/>
    <lineage>
        <taxon>Bacteria</taxon>
        <taxon>Pseudomonadati</taxon>
        <taxon>Pseudomonadota</taxon>
        <taxon>Betaproteobacteria</taxon>
        <taxon>Candidatus Kinetoplastidibacterium</taxon>
    </lineage>
</organism>
<proteinExistence type="predicted"/>
<dbReference type="SUPFAM" id="SSF55729">
    <property type="entry name" value="Acyl-CoA N-acyltransferases (Nat)"/>
    <property type="match status" value="1"/>
</dbReference>
<feature type="domain" description="N-acetyltransferase" evidence="4">
    <location>
        <begin position="647"/>
        <end position="809"/>
    </location>
</feature>
<dbReference type="PATRIC" id="fig|1208920.3.peg.587"/>
<dbReference type="Pfam" id="PF00583">
    <property type="entry name" value="Acetyltransf_1"/>
    <property type="match status" value="1"/>
</dbReference>
<dbReference type="STRING" id="1208920.CONE_0038"/>
<keyword evidence="5" id="KW-0808">Transferase</keyword>
<dbReference type="eggNOG" id="COG1042">
    <property type="taxonomic scope" value="Bacteria"/>
</dbReference>
<evidence type="ECO:0000256" key="3">
    <source>
        <dbReference type="ARBA" id="ARBA00022840"/>
    </source>
</evidence>
<keyword evidence="6" id="KW-1185">Reference proteome</keyword>
<name>M1M9F5_9PROT</name>
<dbReference type="PANTHER" id="PTHR43334:SF1">
    <property type="entry name" value="3-HYDROXYPROPIONATE--COA LIGASE [ADP-FORMING]"/>
    <property type="match status" value="1"/>
</dbReference>
<accession>M1M9F5</accession>
<dbReference type="AlphaFoldDB" id="M1M9F5"/>
<dbReference type="EMBL" id="CP003805">
    <property type="protein sequence ID" value="AGF48590.1"/>
    <property type="molecule type" value="Genomic_DNA"/>
</dbReference>
<dbReference type="GO" id="GO:0005524">
    <property type="term" value="F:ATP binding"/>
    <property type="evidence" value="ECO:0007669"/>
    <property type="project" value="UniProtKB-KW"/>
</dbReference>
<keyword evidence="2" id="KW-0547">Nucleotide-binding</keyword>
<dbReference type="SUPFAM" id="SSF52210">
    <property type="entry name" value="Succinyl-CoA synthetase domains"/>
    <property type="match status" value="2"/>
</dbReference>
<dbReference type="Pfam" id="PF13607">
    <property type="entry name" value="Succ_CoA_lig"/>
    <property type="match status" value="1"/>
</dbReference>
<evidence type="ECO:0000256" key="2">
    <source>
        <dbReference type="ARBA" id="ARBA00022741"/>
    </source>
</evidence>
<dbReference type="InterPro" id="IPR032875">
    <property type="entry name" value="Succ_CoA_lig_flav_dom"/>
</dbReference>
<dbReference type="Gene3D" id="3.40.630.30">
    <property type="match status" value="1"/>
</dbReference>
<dbReference type="KEGG" id="kon:CONE_0038"/>